<name>A0AAJ7PCH8_LATCA</name>
<dbReference type="RefSeq" id="XP_018517436.1">
    <property type="nucleotide sequence ID" value="XM_018661920.2"/>
</dbReference>
<dbReference type="InterPro" id="IPR013098">
    <property type="entry name" value="Ig_I-set"/>
</dbReference>
<evidence type="ECO:0000259" key="8">
    <source>
        <dbReference type="Pfam" id="PF07679"/>
    </source>
</evidence>
<dbReference type="KEGG" id="lcf:108873623"/>
<dbReference type="SUPFAM" id="SSF48726">
    <property type="entry name" value="Immunoglobulin"/>
    <property type="match status" value="1"/>
</dbReference>
<dbReference type="GeneID" id="108873623"/>
<dbReference type="Gene3D" id="2.60.40.10">
    <property type="entry name" value="Immunoglobulins"/>
    <property type="match status" value="1"/>
</dbReference>
<keyword evidence="4" id="KW-0325">Glycoprotein</keyword>
<dbReference type="AlphaFoldDB" id="A0AAJ7PCH8"/>
<keyword evidence="6" id="KW-0812">Transmembrane</keyword>
<evidence type="ECO:0000256" key="1">
    <source>
        <dbReference type="ARBA" id="ARBA00004370"/>
    </source>
</evidence>
<evidence type="ECO:0000313" key="11">
    <source>
        <dbReference type="RefSeq" id="XP_018517437.1"/>
    </source>
</evidence>
<accession>A0AAJ7PCH8</accession>
<dbReference type="PRINTS" id="PR01870">
    <property type="entry name" value="CD2ANTIGEN"/>
</dbReference>
<dbReference type="Pfam" id="PF07679">
    <property type="entry name" value="I-set"/>
    <property type="match status" value="1"/>
</dbReference>
<feature type="transmembrane region" description="Helical" evidence="6">
    <location>
        <begin position="137"/>
        <end position="157"/>
    </location>
</feature>
<feature type="chain" id="PRO_5044709031" evidence="7">
    <location>
        <begin position="23"/>
        <end position="230"/>
    </location>
</feature>
<evidence type="ECO:0000256" key="7">
    <source>
        <dbReference type="SAM" id="SignalP"/>
    </source>
</evidence>
<evidence type="ECO:0000313" key="10">
    <source>
        <dbReference type="RefSeq" id="XP_018517436.1"/>
    </source>
</evidence>
<feature type="region of interest" description="Disordered" evidence="5">
    <location>
        <begin position="169"/>
        <end position="205"/>
    </location>
</feature>
<dbReference type="RefSeq" id="XP_018517437.1">
    <property type="nucleotide sequence ID" value="XM_018661921.2"/>
</dbReference>
<feature type="domain" description="Immunoglobulin I-set" evidence="8">
    <location>
        <begin position="55"/>
        <end position="113"/>
    </location>
</feature>
<dbReference type="Proteomes" id="UP000694890">
    <property type="component" value="Unplaced"/>
</dbReference>
<protein>
    <submittedName>
        <fullName evidence="10 11">Uncharacterized protein LOC108873623</fullName>
    </submittedName>
</protein>
<dbReference type="GO" id="GO:0016020">
    <property type="term" value="C:membrane"/>
    <property type="evidence" value="ECO:0007669"/>
    <property type="project" value="UniProtKB-SubCell"/>
</dbReference>
<dbReference type="InterPro" id="IPR015631">
    <property type="entry name" value="CD2/SLAM_rcpt"/>
</dbReference>
<comment type="subcellular location">
    <subcellularLocation>
        <location evidence="1">Membrane</location>
    </subcellularLocation>
</comment>
<evidence type="ECO:0000313" key="9">
    <source>
        <dbReference type="Proteomes" id="UP000694890"/>
    </source>
</evidence>
<evidence type="ECO:0000256" key="3">
    <source>
        <dbReference type="ARBA" id="ARBA00023136"/>
    </source>
</evidence>
<proteinExistence type="predicted"/>
<dbReference type="InterPro" id="IPR015632">
    <property type="entry name" value="CD2"/>
</dbReference>
<keyword evidence="6" id="KW-1133">Transmembrane helix</keyword>
<reference evidence="10 11" key="1">
    <citation type="submission" date="2025-04" db="UniProtKB">
        <authorList>
            <consortium name="RefSeq"/>
        </authorList>
    </citation>
    <scope>IDENTIFICATION</scope>
    <source>
        <tissue evidence="10 11">Brain</tissue>
    </source>
</reference>
<dbReference type="InterPro" id="IPR036179">
    <property type="entry name" value="Ig-like_dom_sf"/>
</dbReference>
<feature type="compositionally biased region" description="Acidic residues" evidence="5">
    <location>
        <begin position="190"/>
        <end position="202"/>
    </location>
</feature>
<evidence type="ECO:0000256" key="6">
    <source>
        <dbReference type="SAM" id="Phobius"/>
    </source>
</evidence>
<evidence type="ECO:0000256" key="5">
    <source>
        <dbReference type="SAM" id="MobiDB-lite"/>
    </source>
</evidence>
<dbReference type="InterPro" id="IPR013783">
    <property type="entry name" value="Ig-like_fold"/>
</dbReference>
<dbReference type="PANTHER" id="PTHR12080">
    <property type="entry name" value="SIGNALING LYMPHOCYTIC ACTIVATION MOLECULE"/>
    <property type="match status" value="1"/>
</dbReference>
<keyword evidence="3 6" id="KW-0472">Membrane</keyword>
<evidence type="ECO:0000256" key="2">
    <source>
        <dbReference type="ARBA" id="ARBA00022729"/>
    </source>
</evidence>
<sequence>MVAMFVLARLLMMMVMMMKSEAASAETIEVHAGSGEIILLPNHNSSGLRRRMNHEWDVRWTYNNQMLSLKSHKMTGQDRRCELLSDGSLRFSQVQAEDSGNYTVEVFDQDGKRLTWMNFQLKVQETPQTLTNRRTSLLIGLLLPLSLLLVFVILFILRRRRIHSTRTKGPTEENVYVSMQGHHGNKRKEEEEEEKQETEEEPIYVPCVPTVSLETPITQQMSVEAEDIYV</sequence>
<feature type="signal peptide" evidence="7">
    <location>
        <begin position="1"/>
        <end position="22"/>
    </location>
</feature>
<evidence type="ECO:0000256" key="4">
    <source>
        <dbReference type="ARBA" id="ARBA00023180"/>
    </source>
</evidence>
<dbReference type="PANTHER" id="PTHR12080:SF48">
    <property type="entry name" value="IMMUNOGLOBULIN SUBTYPE DOMAIN-CONTAINING PROTEIN"/>
    <property type="match status" value="1"/>
</dbReference>
<organism evidence="9 10">
    <name type="scientific">Lates calcarifer</name>
    <name type="common">Barramundi</name>
    <name type="synonym">Holocentrus calcarifer</name>
    <dbReference type="NCBI Taxonomy" id="8187"/>
    <lineage>
        <taxon>Eukaryota</taxon>
        <taxon>Metazoa</taxon>
        <taxon>Chordata</taxon>
        <taxon>Craniata</taxon>
        <taxon>Vertebrata</taxon>
        <taxon>Euteleostomi</taxon>
        <taxon>Actinopterygii</taxon>
        <taxon>Neopterygii</taxon>
        <taxon>Teleostei</taxon>
        <taxon>Neoteleostei</taxon>
        <taxon>Acanthomorphata</taxon>
        <taxon>Carangaria</taxon>
        <taxon>Carangaria incertae sedis</taxon>
        <taxon>Centropomidae</taxon>
        <taxon>Lates</taxon>
    </lineage>
</organism>
<keyword evidence="2 7" id="KW-0732">Signal</keyword>
<gene>
    <name evidence="10 11" type="primary">LOC108873623</name>
</gene>